<feature type="domain" description="HD-GYP" evidence="3">
    <location>
        <begin position="388"/>
        <end position="583"/>
    </location>
</feature>
<dbReference type="SMART" id="SM00304">
    <property type="entry name" value="HAMP"/>
    <property type="match status" value="1"/>
</dbReference>
<reference evidence="4" key="1">
    <citation type="submission" date="2020-02" db="EMBL/GenBank/DDBJ databases">
        <authorList>
            <person name="Meier V. D."/>
        </authorList>
    </citation>
    <scope>NUCLEOTIDE SEQUENCE</scope>
    <source>
        <strain evidence="4">AVDCRST_MAG74</strain>
    </source>
</reference>
<dbReference type="Pfam" id="PF13487">
    <property type="entry name" value="HD_5"/>
    <property type="match status" value="1"/>
</dbReference>
<evidence type="ECO:0000259" key="3">
    <source>
        <dbReference type="PROSITE" id="PS51832"/>
    </source>
</evidence>
<name>A0A6J4Q871_9BACT</name>
<accession>A0A6J4Q871</accession>
<feature type="transmembrane region" description="Helical" evidence="1">
    <location>
        <begin position="12"/>
        <end position="33"/>
    </location>
</feature>
<dbReference type="Pfam" id="PF00672">
    <property type="entry name" value="HAMP"/>
    <property type="match status" value="1"/>
</dbReference>
<feature type="transmembrane region" description="Helical" evidence="1">
    <location>
        <begin position="308"/>
        <end position="326"/>
    </location>
</feature>
<keyword evidence="1" id="KW-0812">Transmembrane</keyword>
<proteinExistence type="predicted"/>
<keyword evidence="1" id="KW-0472">Membrane</keyword>
<dbReference type="SMART" id="SM00471">
    <property type="entry name" value="HDc"/>
    <property type="match status" value="1"/>
</dbReference>
<evidence type="ECO:0000256" key="1">
    <source>
        <dbReference type="SAM" id="Phobius"/>
    </source>
</evidence>
<feature type="domain" description="HAMP" evidence="2">
    <location>
        <begin position="327"/>
        <end position="379"/>
    </location>
</feature>
<dbReference type="InterPro" id="IPR037522">
    <property type="entry name" value="HD_GYP_dom"/>
</dbReference>
<dbReference type="PANTHER" id="PTHR43155">
    <property type="entry name" value="CYCLIC DI-GMP PHOSPHODIESTERASE PA4108-RELATED"/>
    <property type="match status" value="1"/>
</dbReference>
<sequence length="598" mass="65175">MPPKSKKISLVYFVFVTLLIVGLVPLALTGWFLSERSATELRAVENRYQIQLVQAKARQIEMFGQRYGGLVGSFARALELSNDLSLLSAPQTEEKIGATLKENPYLLALHIKPINGESLSVFRAETIQKTEIETLASAALGNLGGKKLSFNQPTKLNLTGEVVLTVAAPIVIKNKISAGVVAIVSVREMARLMSEMKQTSEAQLWKEGLPIVFVVDEKGRAVFHPDPNVAAAQKFLSDLKIVQEWRESSRQIQSALVPFTAEYEGVRHEMIGAYSTADFGVDFVFGVVAMQDESKALASVGDMRRQTWLISSIFALIALLVGSVFARRLTAPLLKLVAAAKNIASGDLSNRVQTNNITEIGTLGETFNLMSDKLEEHIASLAKAAEDNRELFVGTVKALAAAIDGKDKYTRGHSERVSRISVAVGQRLGMNSEEIETLRISALLHDVGKIAVNDAILNKPTALTDEEFEIMKTHPKAGYKIMAQIPAMKNYLPGIYMHHEMVNGAGYPQGLKGAEIPMQARIISVADTFDAMTIDRPYQKGFSLEDSLNRIKSFVGTRYDGKVVEALVEACADGQIGVGTVRLKSAKPAENSSQLKAA</sequence>
<protein>
    <recommendedName>
        <fullName evidence="5">HD domain-containing protein</fullName>
    </recommendedName>
</protein>
<evidence type="ECO:0000259" key="2">
    <source>
        <dbReference type="PROSITE" id="PS50885"/>
    </source>
</evidence>
<dbReference type="CDD" id="cd06225">
    <property type="entry name" value="HAMP"/>
    <property type="match status" value="1"/>
</dbReference>
<dbReference type="Gene3D" id="1.10.3210.10">
    <property type="entry name" value="Hypothetical protein af1432"/>
    <property type="match status" value="1"/>
</dbReference>
<dbReference type="PANTHER" id="PTHR43155:SF2">
    <property type="entry name" value="CYCLIC DI-GMP PHOSPHODIESTERASE PA4108"/>
    <property type="match status" value="1"/>
</dbReference>
<organism evidence="4">
    <name type="scientific">uncultured Pyrinomonadaceae bacterium</name>
    <dbReference type="NCBI Taxonomy" id="2283094"/>
    <lineage>
        <taxon>Bacteria</taxon>
        <taxon>Pseudomonadati</taxon>
        <taxon>Acidobacteriota</taxon>
        <taxon>Blastocatellia</taxon>
        <taxon>Blastocatellales</taxon>
        <taxon>Pyrinomonadaceae</taxon>
        <taxon>environmental samples</taxon>
    </lineage>
</organism>
<dbReference type="SUPFAM" id="SSF158472">
    <property type="entry name" value="HAMP domain-like"/>
    <property type="match status" value="1"/>
</dbReference>
<dbReference type="SUPFAM" id="SSF109604">
    <property type="entry name" value="HD-domain/PDEase-like"/>
    <property type="match status" value="1"/>
</dbReference>
<dbReference type="Gene3D" id="6.10.340.10">
    <property type="match status" value="1"/>
</dbReference>
<dbReference type="InterPro" id="IPR003660">
    <property type="entry name" value="HAMP_dom"/>
</dbReference>
<dbReference type="GO" id="GO:0007165">
    <property type="term" value="P:signal transduction"/>
    <property type="evidence" value="ECO:0007669"/>
    <property type="project" value="InterPro"/>
</dbReference>
<dbReference type="PROSITE" id="PS50885">
    <property type="entry name" value="HAMP"/>
    <property type="match status" value="1"/>
</dbReference>
<dbReference type="InterPro" id="IPR003607">
    <property type="entry name" value="HD/PDEase_dom"/>
</dbReference>
<dbReference type="PROSITE" id="PS51832">
    <property type="entry name" value="HD_GYP"/>
    <property type="match status" value="1"/>
</dbReference>
<dbReference type="EMBL" id="CADCUR010000316">
    <property type="protein sequence ID" value="CAA9433330.1"/>
    <property type="molecule type" value="Genomic_DNA"/>
</dbReference>
<keyword evidence="1" id="KW-1133">Transmembrane helix</keyword>
<dbReference type="GO" id="GO:0016020">
    <property type="term" value="C:membrane"/>
    <property type="evidence" value="ECO:0007669"/>
    <property type="project" value="InterPro"/>
</dbReference>
<gene>
    <name evidence="4" type="ORF">AVDCRST_MAG74-3884</name>
</gene>
<evidence type="ECO:0008006" key="5">
    <source>
        <dbReference type="Google" id="ProtNLM"/>
    </source>
</evidence>
<dbReference type="CDD" id="cd00077">
    <property type="entry name" value="HDc"/>
    <property type="match status" value="1"/>
</dbReference>
<evidence type="ECO:0000313" key="4">
    <source>
        <dbReference type="EMBL" id="CAA9433330.1"/>
    </source>
</evidence>
<dbReference type="AlphaFoldDB" id="A0A6J4Q871"/>